<dbReference type="InterPro" id="IPR006054">
    <property type="entry name" value="DnaQ"/>
</dbReference>
<dbReference type="CDD" id="cd06127">
    <property type="entry name" value="DEDDh"/>
    <property type="match status" value="1"/>
</dbReference>
<dbReference type="InterPro" id="IPR013520">
    <property type="entry name" value="Ribonucl_H"/>
</dbReference>
<dbReference type="Pfam" id="PF00929">
    <property type="entry name" value="RNase_T"/>
    <property type="match status" value="1"/>
</dbReference>
<evidence type="ECO:0000313" key="8">
    <source>
        <dbReference type="EMBL" id="OWW18194.1"/>
    </source>
</evidence>
<sequence>MSGKAKFISALAVLYGFLGAVTVLLYVVLWASLGAEDQQAVLRILSGRTGIVVVILFAALAAIGLAFEYLYRHYVSAPLRLGEKLGVIVGADSRVRLPQEGSAELRTLTTVINRLADERDALKHDVQLRIAEAREAIEDEKNRFAALMSELNQSVIVCNADGRILLYNNRARLMFLSESNSASPGGSPVGLGRSIFAVLERSLITHGLDRIRQRLAAGDAQPVTNFVTSSRHAQLIRAQMAPAMHKDASGGQSIGGYVLILEDITRRFDLESQRDAVLQSLTEGSRSSLASIRAAVENLLDYPDMESTQRDRFLSIVRDEARTMGERLDSTASDFADALKVRWPLEEMQGFDLIQAAQHRIEQRLGLSTKTEDIDEKMWVKVDSYSLLQVVGYLAARLKEEFQVREVRFRLTRDGRLAHLDLIWSGVVISSETLVGWEMDPLTSGGENSPLTLREVVERHGGEIWFQRDKASHRSFFRIPIPVATAPEPAIPPSPFNQGRPEYYDFDLFRKTEETRALDDRLLSQLAYTVFDTETTGLDPSAGDEIIQLGAARIVNGRLLRGEVFDCLVDPRRPVAAESTKIHGITNDMLSGRPTIERVLPDFHAFCEDTVLVAHNAAFDMRFLQMKEDKTGVAFHHPVLDTLLLSAVLHPNQESHRLEAIAERLGVNISGRHTALGDAMVTGEIFLKMLPLLHEQGIRTLRDAREAAERHFYAKLNY</sequence>
<protein>
    <recommendedName>
        <fullName evidence="1">DNA-directed DNA polymerase</fullName>
        <ecNumber evidence="1">2.7.7.7</ecNumber>
    </recommendedName>
</protein>
<reference evidence="8 9" key="1">
    <citation type="submission" date="2016-02" db="EMBL/GenBank/DDBJ databases">
        <authorList>
            <person name="Wen L."/>
            <person name="He K."/>
            <person name="Yang H."/>
        </authorList>
    </citation>
    <scope>NUCLEOTIDE SEQUENCE [LARGE SCALE GENOMIC DNA]</scope>
    <source>
        <strain evidence="8 9">TSA40</strain>
    </source>
</reference>
<comment type="subunit">
    <text evidence="3">DNA polymerase III contains a core (composed of alpha, epsilon and theta chains) that associates with a tau subunit. This core dimerizes to form the POLIII' complex. PolIII' associates with the gamma complex (composed of gamma, delta, delta', psi and chi chains) and with the beta chain to form the complete DNA polymerase III complex.</text>
</comment>
<keyword evidence="6" id="KW-0472">Membrane</keyword>
<dbReference type="InterPro" id="IPR036397">
    <property type="entry name" value="RNaseH_sf"/>
</dbReference>
<evidence type="ECO:0000259" key="7">
    <source>
        <dbReference type="SMART" id="SM00479"/>
    </source>
</evidence>
<feature type="transmembrane region" description="Helical" evidence="6">
    <location>
        <begin position="7"/>
        <end position="31"/>
    </location>
</feature>
<dbReference type="NCBIfam" id="TIGR00573">
    <property type="entry name" value="dnaq"/>
    <property type="match status" value="1"/>
</dbReference>
<dbReference type="InterPro" id="IPR035965">
    <property type="entry name" value="PAS-like_dom_sf"/>
</dbReference>
<evidence type="ECO:0000256" key="4">
    <source>
        <dbReference type="ARBA" id="ARBA00049244"/>
    </source>
</evidence>
<keyword evidence="9" id="KW-1185">Reference proteome</keyword>
<dbReference type="Gene3D" id="3.30.420.10">
    <property type="entry name" value="Ribonuclease H-like superfamily/Ribonuclease H"/>
    <property type="match status" value="1"/>
</dbReference>
<dbReference type="EC" id="2.7.7.7" evidence="1"/>
<dbReference type="Proteomes" id="UP000197535">
    <property type="component" value="Unassembled WGS sequence"/>
</dbReference>
<evidence type="ECO:0000256" key="2">
    <source>
        <dbReference type="ARBA" id="ARBA00025483"/>
    </source>
</evidence>
<evidence type="ECO:0000256" key="6">
    <source>
        <dbReference type="SAM" id="Phobius"/>
    </source>
</evidence>
<comment type="function">
    <text evidence="2">DNA polymerase III is a complex, multichain enzyme responsible for most of the replicative synthesis in bacteria. The epsilon subunit contain the editing function and is a proofreading 3'-5' exonuclease.</text>
</comment>
<dbReference type="GO" id="GO:0003887">
    <property type="term" value="F:DNA-directed DNA polymerase activity"/>
    <property type="evidence" value="ECO:0007669"/>
    <property type="project" value="UniProtKB-EC"/>
</dbReference>
<feature type="domain" description="Exonuclease" evidence="7">
    <location>
        <begin position="527"/>
        <end position="695"/>
    </location>
</feature>
<dbReference type="GO" id="GO:0045004">
    <property type="term" value="P:DNA replication proofreading"/>
    <property type="evidence" value="ECO:0007669"/>
    <property type="project" value="TreeGrafter"/>
</dbReference>
<dbReference type="Gene3D" id="3.30.450.20">
    <property type="entry name" value="PAS domain"/>
    <property type="match status" value="1"/>
</dbReference>
<dbReference type="GO" id="GO:0008408">
    <property type="term" value="F:3'-5' exonuclease activity"/>
    <property type="evidence" value="ECO:0007669"/>
    <property type="project" value="TreeGrafter"/>
</dbReference>
<accession>A0A254T6A0</accession>
<evidence type="ECO:0000313" key="9">
    <source>
        <dbReference type="Proteomes" id="UP000197535"/>
    </source>
</evidence>
<keyword evidence="6" id="KW-1133">Transmembrane helix</keyword>
<evidence type="ECO:0000256" key="3">
    <source>
        <dbReference type="ARBA" id="ARBA00026073"/>
    </source>
</evidence>
<dbReference type="OrthoDB" id="9803913at2"/>
<evidence type="ECO:0000256" key="5">
    <source>
        <dbReference type="SAM" id="Coils"/>
    </source>
</evidence>
<name>A0A254T6A0_9BURK</name>
<dbReference type="SUPFAM" id="SSF55785">
    <property type="entry name" value="PYP-like sensor domain (PAS domain)"/>
    <property type="match status" value="1"/>
</dbReference>
<dbReference type="GO" id="GO:0005829">
    <property type="term" value="C:cytosol"/>
    <property type="evidence" value="ECO:0007669"/>
    <property type="project" value="TreeGrafter"/>
</dbReference>
<feature type="transmembrane region" description="Helical" evidence="6">
    <location>
        <begin position="51"/>
        <end position="71"/>
    </location>
</feature>
<feature type="coiled-coil region" evidence="5">
    <location>
        <begin position="105"/>
        <end position="154"/>
    </location>
</feature>
<dbReference type="SMART" id="SM00479">
    <property type="entry name" value="EXOIII"/>
    <property type="match status" value="1"/>
</dbReference>
<organism evidence="8 9">
    <name type="scientific">Noviherbaspirillum denitrificans</name>
    <dbReference type="NCBI Taxonomy" id="1968433"/>
    <lineage>
        <taxon>Bacteria</taxon>
        <taxon>Pseudomonadati</taxon>
        <taxon>Pseudomonadota</taxon>
        <taxon>Betaproteobacteria</taxon>
        <taxon>Burkholderiales</taxon>
        <taxon>Oxalobacteraceae</taxon>
        <taxon>Noviherbaspirillum</taxon>
    </lineage>
</organism>
<dbReference type="PANTHER" id="PTHR30231:SF41">
    <property type="entry name" value="DNA POLYMERASE III SUBUNIT EPSILON"/>
    <property type="match status" value="1"/>
</dbReference>
<dbReference type="SUPFAM" id="SSF53098">
    <property type="entry name" value="Ribonuclease H-like"/>
    <property type="match status" value="1"/>
</dbReference>
<dbReference type="InterPro" id="IPR012337">
    <property type="entry name" value="RNaseH-like_sf"/>
</dbReference>
<dbReference type="RefSeq" id="WP_088710638.1">
    <property type="nucleotide sequence ID" value="NZ_LSTO01000017.1"/>
</dbReference>
<dbReference type="GO" id="GO:0003677">
    <property type="term" value="F:DNA binding"/>
    <property type="evidence" value="ECO:0007669"/>
    <property type="project" value="InterPro"/>
</dbReference>
<keyword evidence="6" id="KW-0812">Transmembrane</keyword>
<proteinExistence type="predicted"/>
<evidence type="ECO:0000256" key="1">
    <source>
        <dbReference type="ARBA" id="ARBA00012417"/>
    </source>
</evidence>
<dbReference type="AlphaFoldDB" id="A0A254T6A0"/>
<comment type="catalytic activity">
    <reaction evidence="4">
        <text>DNA(n) + a 2'-deoxyribonucleoside 5'-triphosphate = DNA(n+1) + diphosphate</text>
        <dbReference type="Rhea" id="RHEA:22508"/>
        <dbReference type="Rhea" id="RHEA-COMP:17339"/>
        <dbReference type="Rhea" id="RHEA-COMP:17340"/>
        <dbReference type="ChEBI" id="CHEBI:33019"/>
        <dbReference type="ChEBI" id="CHEBI:61560"/>
        <dbReference type="ChEBI" id="CHEBI:173112"/>
        <dbReference type="EC" id="2.7.7.7"/>
    </reaction>
</comment>
<gene>
    <name evidence="8" type="ORF">AYR66_02255</name>
</gene>
<dbReference type="EMBL" id="LSTO01000017">
    <property type="protein sequence ID" value="OWW18194.1"/>
    <property type="molecule type" value="Genomic_DNA"/>
</dbReference>
<keyword evidence="5" id="KW-0175">Coiled coil</keyword>
<dbReference type="FunFam" id="3.30.420.10:FF:000045">
    <property type="entry name" value="3'-5' exonuclease DinG"/>
    <property type="match status" value="1"/>
</dbReference>
<comment type="caution">
    <text evidence="8">The sequence shown here is derived from an EMBL/GenBank/DDBJ whole genome shotgun (WGS) entry which is preliminary data.</text>
</comment>
<dbReference type="PANTHER" id="PTHR30231">
    <property type="entry name" value="DNA POLYMERASE III SUBUNIT EPSILON"/>
    <property type="match status" value="1"/>
</dbReference>